<dbReference type="PANTHER" id="PTHR11680">
    <property type="entry name" value="SERINE HYDROXYMETHYLTRANSFERASE"/>
    <property type="match status" value="1"/>
</dbReference>
<evidence type="ECO:0000313" key="12">
    <source>
        <dbReference type="EMBL" id="GFH32869.1"/>
    </source>
</evidence>
<dbReference type="Gene3D" id="3.90.1150.10">
    <property type="entry name" value="Aspartate Aminotransferase, domain 1"/>
    <property type="match status" value="1"/>
</dbReference>
<dbReference type="GO" id="GO:0008168">
    <property type="term" value="F:methyltransferase activity"/>
    <property type="evidence" value="ECO:0007669"/>
    <property type="project" value="UniProtKB-KW"/>
</dbReference>
<dbReference type="InterPro" id="IPR015422">
    <property type="entry name" value="PyrdxlP-dep_Trfase_small"/>
</dbReference>
<comment type="function">
    <text evidence="10">Interconversion of serine and glycine.</text>
</comment>
<keyword evidence="5 10" id="KW-0554">One-carbon metabolism</keyword>
<proteinExistence type="inferred from homology"/>
<evidence type="ECO:0000256" key="8">
    <source>
        <dbReference type="ARBA" id="ARBA00059150"/>
    </source>
</evidence>
<dbReference type="PIRSF" id="PIRSF000412">
    <property type="entry name" value="SHMT"/>
    <property type="match status" value="1"/>
</dbReference>
<evidence type="ECO:0000256" key="6">
    <source>
        <dbReference type="ARBA" id="ARBA00022679"/>
    </source>
</evidence>
<comment type="caution">
    <text evidence="12">The sequence shown here is derived from an EMBL/GenBank/DDBJ whole genome shotgun (WGS) entry which is preliminary data.</text>
</comment>
<dbReference type="GO" id="GO:0019264">
    <property type="term" value="P:glycine biosynthetic process from serine"/>
    <property type="evidence" value="ECO:0007669"/>
    <property type="project" value="InterPro"/>
</dbReference>
<dbReference type="InterPro" id="IPR049943">
    <property type="entry name" value="Ser_HO-MeTrfase-like"/>
</dbReference>
<comment type="catalytic activity">
    <reaction evidence="1 10">
        <text>(6R)-5,10-methylene-5,6,7,8-tetrahydrofolate + glycine + H2O = (6S)-5,6,7,8-tetrahydrofolate + L-serine</text>
        <dbReference type="Rhea" id="RHEA:15481"/>
        <dbReference type="ChEBI" id="CHEBI:15377"/>
        <dbReference type="ChEBI" id="CHEBI:15636"/>
        <dbReference type="ChEBI" id="CHEBI:33384"/>
        <dbReference type="ChEBI" id="CHEBI:57305"/>
        <dbReference type="ChEBI" id="CHEBI:57453"/>
        <dbReference type="EC" id="2.1.2.1"/>
    </reaction>
</comment>
<dbReference type="Pfam" id="PF00464">
    <property type="entry name" value="SHMT"/>
    <property type="match status" value="1"/>
</dbReference>
<dbReference type="PROSITE" id="PS00096">
    <property type="entry name" value="SHMT"/>
    <property type="match status" value="1"/>
</dbReference>
<dbReference type="EC" id="2.1.2.1" evidence="10"/>
<dbReference type="InterPro" id="IPR015424">
    <property type="entry name" value="PyrdxlP-dep_Trfase"/>
</dbReference>
<organism evidence="12 13">
    <name type="scientific">Haematococcus lacustris</name>
    <name type="common">Green alga</name>
    <name type="synonym">Haematococcus pluvialis</name>
    <dbReference type="NCBI Taxonomy" id="44745"/>
    <lineage>
        <taxon>Eukaryota</taxon>
        <taxon>Viridiplantae</taxon>
        <taxon>Chlorophyta</taxon>
        <taxon>core chlorophytes</taxon>
        <taxon>Chlorophyceae</taxon>
        <taxon>CS clade</taxon>
        <taxon>Chlamydomonadales</taxon>
        <taxon>Haematococcaceae</taxon>
        <taxon>Haematococcus</taxon>
    </lineage>
</organism>
<evidence type="ECO:0000256" key="4">
    <source>
        <dbReference type="ARBA" id="ARBA00006376"/>
    </source>
</evidence>
<dbReference type="InterPro" id="IPR039429">
    <property type="entry name" value="SHMT-like_dom"/>
</dbReference>
<reference evidence="12 13" key="1">
    <citation type="submission" date="2020-02" db="EMBL/GenBank/DDBJ databases">
        <title>Draft genome sequence of Haematococcus lacustris strain NIES-144.</title>
        <authorList>
            <person name="Morimoto D."/>
            <person name="Nakagawa S."/>
            <person name="Yoshida T."/>
            <person name="Sawayama S."/>
        </authorList>
    </citation>
    <scope>NUCLEOTIDE SEQUENCE [LARGE SCALE GENOMIC DNA]</scope>
    <source>
        <strain evidence="12 13">NIES-144</strain>
    </source>
</reference>
<sequence length="459" mass="50509">MMPLHEADPELFAIVQEEKVRQWKGIELIASENFTSMPVMEALGSCLTNKYFEGQPGARYYGGNENIDRIELLCKDRALQAFGLDPASWGVNVQPYSGSPANFAVYTALLQPHDRVMGLDLPSEGHLTHGYYNQGKKISATSIFFESLPYKLNPETIIVDMDKLEEKALEYRPKMIICGASAYPRDWDYARFRAICDKVGAYLMVDMAHISGLVAAKVLSSPFDVADVVTTTTHKSLRGPRAGMIFFRRGLKPAERLAKGEAADAKYDYEDKINFAVFPSLQGGPHNHQIGALAVALKWAATPEFRVYQTNVQANCRALAARLMQRGHKLITDGTDNHLILWDLRPLGLSGGKMQAACDACHITLNKNAVVGDHSAMNPGAVRIGTPAMTSRGLTAADFEVVADFLHEVTQVCLALQKTSGKLLKDFQKALEDNVEIAAIRERVEAFAAAFPMPGFTLP</sequence>
<dbReference type="GO" id="GO:0030170">
    <property type="term" value="F:pyridoxal phosphate binding"/>
    <property type="evidence" value="ECO:0007669"/>
    <property type="project" value="InterPro"/>
</dbReference>
<dbReference type="GO" id="GO:0004372">
    <property type="term" value="F:glycine hydroxymethyltransferase activity"/>
    <property type="evidence" value="ECO:0007669"/>
    <property type="project" value="UniProtKB-EC"/>
</dbReference>
<evidence type="ECO:0000256" key="7">
    <source>
        <dbReference type="ARBA" id="ARBA00022898"/>
    </source>
</evidence>
<evidence type="ECO:0000256" key="5">
    <source>
        <dbReference type="ARBA" id="ARBA00022563"/>
    </source>
</evidence>
<dbReference type="InterPro" id="IPR019798">
    <property type="entry name" value="Ser_HO-MeTrfase_PLP_BS"/>
</dbReference>
<dbReference type="CDD" id="cd00378">
    <property type="entry name" value="SHMT"/>
    <property type="match status" value="1"/>
</dbReference>
<dbReference type="Gene3D" id="3.40.640.10">
    <property type="entry name" value="Type I PLP-dependent aspartate aminotransferase-like (Major domain)"/>
    <property type="match status" value="1"/>
</dbReference>
<evidence type="ECO:0000256" key="3">
    <source>
        <dbReference type="ARBA" id="ARBA00004777"/>
    </source>
</evidence>
<dbReference type="NCBIfam" id="NF000586">
    <property type="entry name" value="PRK00011.1"/>
    <property type="match status" value="1"/>
</dbReference>
<keyword evidence="6 10" id="KW-0808">Transferase</keyword>
<evidence type="ECO:0000256" key="9">
    <source>
        <dbReference type="PIRSR" id="PIRSR000412-50"/>
    </source>
</evidence>
<protein>
    <recommendedName>
        <fullName evidence="10">Serine hydroxymethyltransferase</fullName>
        <ecNumber evidence="10">2.1.2.1</ecNumber>
    </recommendedName>
</protein>
<dbReference type="HAMAP" id="MF_00051">
    <property type="entry name" value="SHMT"/>
    <property type="match status" value="1"/>
</dbReference>
<dbReference type="UniPathway" id="UPA00193"/>
<feature type="domain" description="Serine hydroxymethyltransferase-like" evidence="11">
    <location>
        <begin position="4"/>
        <end position="405"/>
    </location>
</feature>
<gene>
    <name evidence="12" type="ORF">HaLaN_32158</name>
</gene>
<evidence type="ECO:0000256" key="1">
    <source>
        <dbReference type="ARBA" id="ARBA00001528"/>
    </source>
</evidence>
<dbReference type="EMBL" id="BLLF01007272">
    <property type="protein sequence ID" value="GFH32869.1"/>
    <property type="molecule type" value="Genomic_DNA"/>
</dbReference>
<accession>A0A6A0AIW1</accession>
<keyword evidence="12" id="KW-0489">Methyltransferase</keyword>
<keyword evidence="7 9" id="KW-0663">Pyridoxal phosphate</keyword>
<keyword evidence="13" id="KW-1185">Reference proteome</keyword>
<dbReference type="FunFam" id="3.40.640.10:FF:000097">
    <property type="entry name" value="Serine hydroxymethyltransferase"/>
    <property type="match status" value="1"/>
</dbReference>
<dbReference type="InterPro" id="IPR001085">
    <property type="entry name" value="Ser_HO-MeTrfase"/>
</dbReference>
<dbReference type="SUPFAM" id="SSF53383">
    <property type="entry name" value="PLP-dependent transferases"/>
    <property type="match status" value="1"/>
</dbReference>
<evidence type="ECO:0000256" key="2">
    <source>
        <dbReference type="ARBA" id="ARBA00001933"/>
    </source>
</evidence>
<dbReference type="AlphaFoldDB" id="A0A6A0AIW1"/>
<comment type="similarity">
    <text evidence="4 10">Belongs to the SHMT family.</text>
</comment>
<name>A0A6A0AIW1_HAELA</name>
<dbReference type="Proteomes" id="UP000485058">
    <property type="component" value="Unassembled WGS sequence"/>
</dbReference>
<comment type="function">
    <text evidence="8">Catalyzes the interconversion of serine and glycine.</text>
</comment>
<comment type="cofactor">
    <cofactor evidence="2 9 10">
        <name>pyridoxal 5'-phosphate</name>
        <dbReference type="ChEBI" id="CHEBI:597326"/>
    </cofactor>
</comment>
<dbReference type="GO" id="GO:0005739">
    <property type="term" value="C:mitochondrion"/>
    <property type="evidence" value="ECO:0007669"/>
    <property type="project" value="TreeGrafter"/>
</dbReference>
<evidence type="ECO:0000259" key="11">
    <source>
        <dbReference type="Pfam" id="PF00464"/>
    </source>
</evidence>
<feature type="modified residue" description="N6-(pyridoxal phosphate)lysine" evidence="9">
    <location>
        <position position="235"/>
    </location>
</feature>
<dbReference type="PANTHER" id="PTHR11680:SF35">
    <property type="entry name" value="SERINE HYDROXYMETHYLTRANSFERASE 1"/>
    <property type="match status" value="1"/>
</dbReference>
<comment type="pathway">
    <text evidence="3 10">One-carbon metabolism; tetrahydrofolate interconversion.</text>
</comment>
<dbReference type="GO" id="GO:0035999">
    <property type="term" value="P:tetrahydrofolate interconversion"/>
    <property type="evidence" value="ECO:0007669"/>
    <property type="project" value="UniProtKB-UniPathway"/>
</dbReference>
<evidence type="ECO:0000313" key="13">
    <source>
        <dbReference type="Proteomes" id="UP000485058"/>
    </source>
</evidence>
<dbReference type="GO" id="GO:0032259">
    <property type="term" value="P:methylation"/>
    <property type="evidence" value="ECO:0007669"/>
    <property type="project" value="UniProtKB-KW"/>
</dbReference>
<evidence type="ECO:0000256" key="10">
    <source>
        <dbReference type="RuleBase" id="RU000585"/>
    </source>
</evidence>
<dbReference type="InterPro" id="IPR015421">
    <property type="entry name" value="PyrdxlP-dep_Trfase_major"/>
</dbReference>